<dbReference type="GO" id="GO:0005829">
    <property type="term" value="C:cytosol"/>
    <property type="evidence" value="ECO:0007669"/>
    <property type="project" value="TreeGrafter"/>
</dbReference>
<dbReference type="RefSeq" id="WP_312888918.1">
    <property type="nucleotide sequence ID" value="NZ_BAAAJZ010000007.1"/>
</dbReference>
<keyword evidence="5" id="KW-1185">Reference proteome</keyword>
<dbReference type="GO" id="GO:0019878">
    <property type="term" value="P:lysine biosynthetic process via aminoadipic acid"/>
    <property type="evidence" value="ECO:0007669"/>
    <property type="project" value="TreeGrafter"/>
</dbReference>
<organism evidence="4 5">
    <name type="scientific">Pseudonocardia alni</name>
    <name type="common">Amycolata alni</name>
    <dbReference type="NCBI Taxonomy" id="33907"/>
    <lineage>
        <taxon>Bacteria</taxon>
        <taxon>Bacillati</taxon>
        <taxon>Actinomycetota</taxon>
        <taxon>Actinomycetes</taxon>
        <taxon>Pseudonocardiales</taxon>
        <taxon>Pseudonocardiaceae</taxon>
        <taxon>Pseudonocardia</taxon>
    </lineage>
</organism>
<accession>A0A852W6J5</accession>
<protein>
    <submittedName>
        <fullName evidence="4">4'-phosphopantetheinyl transferase</fullName>
        <ecNumber evidence="4">2.7.8.-</ecNumber>
    </submittedName>
</protein>
<dbReference type="InterPro" id="IPR050559">
    <property type="entry name" value="P-Pant_transferase_sf"/>
</dbReference>
<gene>
    <name evidence="4" type="ORF">HDA37_004848</name>
</gene>
<dbReference type="PANTHER" id="PTHR12215">
    <property type="entry name" value="PHOSPHOPANTETHEINE TRANSFERASE"/>
    <property type="match status" value="1"/>
</dbReference>
<reference evidence="4 5" key="1">
    <citation type="submission" date="2020-07" db="EMBL/GenBank/DDBJ databases">
        <title>Sequencing the genomes of 1000 actinobacteria strains.</title>
        <authorList>
            <person name="Klenk H.-P."/>
        </authorList>
    </citation>
    <scope>NUCLEOTIDE SEQUENCE [LARGE SCALE GENOMIC DNA]</scope>
    <source>
        <strain evidence="4 5">DSM 44749</strain>
    </source>
</reference>
<dbReference type="Proteomes" id="UP000549695">
    <property type="component" value="Unassembled WGS sequence"/>
</dbReference>
<dbReference type="PANTHER" id="PTHR12215:SF10">
    <property type="entry name" value="L-AMINOADIPATE-SEMIALDEHYDE DEHYDROGENASE-PHOSPHOPANTETHEINYL TRANSFERASE"/>
    <property type="match status" value="1"/>
</dbReference>
<dbReference type="GO" id="GO:0000287">
    <property type="term" value="F:magnesium ion binding"/>
    <property type="evidence" value="ECO:0007669"/>
    <property type="project" value="InterPro"/>
</dbReference>
<dbReference type="GeneID" id="98054514"/>
<keyword evidence="2 4" id="KW-0808">Transferase</keyword>
<dbReference type="AlphaFoldDB" id="A0A852W6J5"/>
<feature type="domain" description="4'-phosphopantetheinyl transferase" evidence="3">
    <location>
        <begin position="108"/>
        <end position="191"/>
    </location>
</feature>
<evidence type="ECO:0000256" key="1">
    <source>
        <dbReference type="ARBA" id="ARBA00010990"/>
    </source>
</evidence>
<proteinExistence type="inferred from homology"/>
<evidence type="ECO:0000313" key="5">
    <source>
        <dbReference type="Proteomes" id="UP000549695"/>
    </source>
</evidence>
<evidence type="ECO:0000313" key="4">
    <source>
        <dbReference type="EMBL" id="NYG04563.1"/>
    </source>
</evidence>
<dbReference type="InterPro" id="IPR037143">
    <property type="entry name" value="4-PPantetheinyl_Trfase_dom_sf"/>
</dbReference>
<evidence type="ECO:0000256" key="2">
    <source>
        <dbReference type="ARBA" id="ARBA00022679"/>
    </source>
</evidence>
<dbReference type="EC" id="2.7.8.-" evidence="4"/>
<dbReference type="GO" id="GO:0008897">
    <property type="term" value="F:holo-[acyl-carrier-protein] synthase activity"/>
    <property type="evidence" value="ECO:0007669"/>
    <property type="project" value="InterPro"/>
</dbReference>
<comment type="similarity">
    <text evidence="1">Belongs to the P-Pant transferase superfamily. Gsp/Sfp/HetI/AcpT family.</text>
</comment>
<dbReference type="InterPro" id="IPR008278">
    <property type="entry name" value="4-PPantetheinyl_Trfase_dom"/>
</dbReference>
<dbReference type="SUPFAM" id="SSF56214">
    <property type="entry name" value="4'-phosphopantetheinyl transferase"/>
    <property type="match status" value="2"/>
</dbReference>
<dbReference type="Gene3D" id="3.90.470.20">
    <property type="entry name" value="4'-phosphopantetheinyl transferase domain"/>
    <property type="match status" value="2"/>
</dbReference>
<comment type="caution">
    <text evidence="4">The sequence shown here is derived from an EMBL/GenBank/DDBJ whole genome shotgun (WGS) entry which is preliminary data.</text>
</comment>
<evidence type="ECO:0000259" key="3">
    <source>
        <dbReference type="Pfam" id="PF01648"/>
    </source>
</evidence>
<dbReference type="EMBL" id="JACCCZ010000001">
    <property type="protein sequence ID" value="NYG04563.1"/>
    <property type="molecule type" value="Genomic_DNA"/>
</dbReference>
<name>A0A852W6J5_PSEA5</name>
<sequence>MTVTVWWAAPADPGDRADLVALLDAHERKRLLALRRHEDRARYLAAHALARLVLAERVDTDPAALVLDRTCRCGEPHGKPRLAGRGDDPGFSLTHSGALVGVAVGTGPVGVDVEAHRPLSGLDGLVRHALSPAELAAGTPDGTGFLVTWTRKEALLKATGEGLSSPMDAITLSPPHAPARVLGWTGTGGNWWVADVATGLDDHPGAVAGAGPVAPVVTVADGDAVLSVRRGTMHG</sequence>
<dbReference type="Pfam" id="PF01648">
    <property type="entry name" value="ACPS"/>
    <property type="match status" value="1"/>
</dbReference>